<evidence type="ECO:0000313" key="1">
    <source>
        <dbReference type="EMBL" id="CAA6801873.1"/>
    </source>
</evidence>
<dbReference type="PANTHER" id="PTHR37835:SF1">
    <property type="entry name" value="ALPHA-CLOSTRIPAIN"/>
    <property type="match status" value="1"/>
</dbReference>
<evidence type="ECO:0008006" key="2">
    <source>
        <dbReference type="Google" id="ProtNLM"/>
    </source>
</evidence>
<name>A0A6S6S2J6_9BACT</name>
<sequence length="372" mass="43074">MKVKLTLLIYMAADNNLDSAALNDLESIRKGSMFSEMDIVLQLDRWEFVDAKETIRYHVKEGEVKEIKRMGESNTGDLRILKEFIEESAKAYPSEKLIVIIWSHGSGVDDYNGYEGKRERYFVEPTPEIEEIAIAFDDSAKDFLDNIELQKALDVDVNIDVLGFDACLMGMFEIVYQLRNEADVIVGSQYLEPASGWDYPRVLEDLSLDGTSNKMGEELVKFYADYYKRESYDVTQSAFDVDKVEEVTKNLDAFAKSLLENLEKKKDLKYTLLSSQLFNKNDYIDLIDFVKNLKERFDDESLLCLSDRLLGSLDDLIIANHNMGDAMRDANGVSIYFPTQRNPFKETFEMYEKLDFSKDYPNWIALIRWYYA</sequence>
<dbReference type="PANTHER" id="PTHR37835">
    <property type="entry name" value="ALPHA-CLOSTRIPAIN"/>
    <property type="match status" value="1"/>
</dbReference>
<dbReference type="AlphaFoldDB" id="A0A6S6S2J6"/>
<reference evidence="1" key="1">
    <citation type="submission" date="2020-01" db="EMBL/GenBank/DDBJ databases">
        <authorList>
            <person name="Meier V. D."/>
            <person name="Meier V D."/>
        </authorList>
    </citation>
    <scope>NUCLEOTIDE SEQUENCE</scope>
    <source>
        <strain evidence="1">HLG_WM_MAG_06</strain>
    </source>
</reference>
<accession>A0A6S6S2J6</accession>
<dbReference type="EMBL" id="CACVAP010000035">
    <property type="protein sequence ID" value="CAA6801873.1"/>
    <property type="molecule type" value="Genomic_DNA"/>
</dbReference>
<protein>
    <recommendedName>
        <fullName evidence="2">Clostripain</fullName>
    </recommendedName>
</protein>
<dbReference type="Pfam" id="PF03415">
    <property type="entry name" value="Peptidase_C11"/>
    <property type="match status" value="1"/>
</dbReference>
<gene>
    <name evidence="1" type="ORF">HELGO_WM13050</name>
</gene>
<dbReference type="InterPro" id="IPR005077">
    <property type="entry name" value="Peptidase_C11"/>
</dbReference>
<organism evidence="1">
    <name type="scientific">uncultured Sulfurovum sp</name>
    <dbReference type="NCBI Taxonomy" id="269237"/>
    <lineage>
        <taxon>Bacteria</taxon>
        <taxon>Pseudomonadati</taxon>
        <taxon>Campylobacterota</taxon>
        <taxon>Epsilonproteobacteria</taxon>
        <taxon>Campylobacterales</taxon>
        <taxon>Sulfurovaceae</taxon>
        <taxon>Sulfurovum</taxon>
        <taxon>environmental samples</taxon>
    </lineage>
</organism>
<dbReference type="Gene3D" id="3.40.50.11970">
    <property type="match status" value="1"/>
</dbReference>
<proteinExistence type="predicted"/>